<keyword evidence="9" id="KW-0902">Two-component regulatory system</keyword>
<dbReference type="Pfam" id="PF00672">
    <property type="entry name" value="HAMP"/>
    <property type="match status" value="1"/>
</dbReference>
<comment type="catalytic activity">
    <reaction evidence="1">
        <text>ATP + protein L-histidine = ADP + protein N-phospho-L-histidine.</text>
        <dbReference type="EC" id="2.7.13.3"/>
    </reaction>
</comment>
<keyword evidence="7" id="KW-0418">Kinase</keyword>
<protein>
    <recommendedName>
        <fullName evidence="3">histidine kinase</fullName>
        <ecNumber evidence="3">2.7.13.3</ecNumber>
    </recommendedName>
</protein>
<proteinExistence type="predicted"/>
<accession>A0ABT0INJ5</accession>
<keyword evidence="8 15" id="KW-0067">ATP-binding</keyword>
<dbReference type="PRINTS" id="PR00344">
    <property type="entry name" value="BCTRLSENSOR"/>
</dbReference>
<dbReference type="SMART" id="SM00304">
    <property type="entry name" value="HAMP"/>
    <property type="match status" value="1"/>
</dbReference>
<dbReference type="InterPro" id="IPR004358">
    <property type="entry name" value="Sig_transdc_His_kin-like_C"/>
</dbReference>
<dbReference type="PROSITE" id="PS50112">
    <property type="entry name" value="PAS"/>
    <property type="match status" value="1"/>
</dbReference>
<dbReference type="InterPro" id="IPR011006">
    <property type="entry name" value="CheY-like_superfamily"/>
</dbReference>
<dbReference type="SUPFAM" id="SSF55785">
    <property type="entry name" value="PYP-like sensor domain (PAS domain)"/>
    <property type="match status" value="1"/>
</dbReference>
<evidence type="ECO:0000256" key="9">
    <source>
        <dbReference type="ARBA" id="ARBA00023012"/>
    </source>
</evidence>
<dbReference type="CDD" id="cd06225">
    <property type="entry name" value="HAMP"/>
    <property type="match status" value="1"/>
</dbReference>
<evidence type="ECO:0000256" key="4">
    <source>
        <dbReference type="ARBA" id="ARBA00022553"/>
    </source>
</evidence>
<evidence type="ECO:0000313" key="16">
    <source>
        <dbReference type="Proteomes" id="UP001202827"/>
    </source>
</evidence>
<evidence type="ECO:0000259" key="11">
    <source>
        <dbReference type="PROSITE" id="PS50109"/>
    </source>
</evidence>
<dbReference type="InterPro" id="IPR005467">
    <property type="entry name" value="His_kinase_dom"/>
</dbReference>
<gene>
    <name evidence="15" type="ORF">M0654_05550</name>
</gene>
<dbReference type="SMART" id="SM00448">
    <property type="entry name" value="REC"/>
    <property type="match status" value="1"/>
</dbReference>
<dbReference type="InterPro" id="IPR000014">
    <property type="entry name" value="PAS"/>
</dbReference>
<dbReference type="Gene3D" id="3.30.565.10">
    <property type="entry name" value="Histidine kinase-like ATPase, C-terminal domain"/>
    <property type="match status" value="1"/>
</dbReference>
<dbReference type="InterPro" id="IPR035965">
    <property type="entry name" value="PAS-like_dom_sf"/>
</dbReference>
<feature type="modified residue" description="4-aspartylphosphate" evidence="10">
    <location>
        <position position="752"/>
    </location>
</feature>
<dbReference type="Gene3D" id="3.40.50.2300">
    <property type="match status" value="1"/>
</dbReference>
<dbReference type="PANTHER" id="PTHR43065">
    <property type="entry name" value="SENSOR HISTIDINE KINASE"/>
    <property type="match status" value="1"/>
</dbReference>
<evidence type="ECO:0000256" key="1">
    <source>
        <dbReference type="ARBA" id="ARBA00000085"/>
    </source>
</evidence>
<comment type="subcellular location">
    <subcellularLocation>
        <location evidence="2">Membrane</location>
    </subcellularLocation>
</comment>
<dbReference type="PROSITE" id="PS50885">
    <property type="entry name" value="HAMP"/>
    <property type="match status" value="1"/>
</dbReference>
<comment type="caution">
    <text evidence="15">The sequence shown here is derived from an EMBL/GenBank/DDBJ whole genome shotgun (WGS) entry which is preliminary data.</text>
</comment>
<dbReference type="EC" id="2.7.13.3" evidence="3"/>
<dbReference type="GO" id="GO:0005524">
    <property type="term" value="F:ATP binding"/>
    <property type="evidence" value="ECO:0007669"/>
    <property type="project" value="UniProtKB-KW"/>
</dbReference>
<dbReference type="SUPFAM" id="SSF55874">
    <property type="entry name" value="ATPase domain of HSP90 chaperone/DNA topoisomerase II/histidine kinase"/>
    <property type="match status" value="1"/>
</dbReference>
<evidence type="ECO:0000259" key="14">
    <source>
        <dbReference type="PROSITE" id="PS50885"/>
    </source>
</evidence>
<feature type="domain" description="Response regulatory" evidence="12">
    <location>
        <begin position="704"/>
        <end position="818"/>
    </location>
</feature>
<dbReference type="Gene3D" id="6.10.340.10">
    <property type="match status" value="1"/>
</dbReference>
<dbReference type="InterPro" id="IPR003594">
    <property type="entry name" value="HATPase_dom"/>
</dbReference>
<dbReference type="SUPFAM" id="SSF52172">
    <property type="entry name" value="CheY-like"/>
    <property type="match status" value="1"/>
</dbReference>
<keyword evidence="6" id="KW-0547">Nucleotide-binding</keyword>
<dbReference type="PROSITE" id="PS50110">
    <property type="entry name" value="RESPONSE_REGULATORY"/>
    <property type="match status" value="1"/>
</dbReference>
<dbReference type="InterPro" id="IPR036890">
    <property type="entry name" value="HATPase_C_sf"/>
</dbReference>
<evidence type="ECO:0000256" key="7">
    <source>
        <dbReference type="ARBA" id="ARBA00022777"/>
    </source>
</evidence>
<dbReference type="Gene3D" id="3.30.450.20">
    <property type="entry name" value="PAS domain"/>
    <property type="match status" value="1"/>
</dbReference>
<evidence type="ECO:0000256" key="5">
    <source>
        <dbReference type="ARBA" id="ARBA00022679"/>
    </source>
</evidence>
<dbReference type="PROSITE" id="PS50109">
    <property type="entry name" value="HIS_KIN"/>
    <property type="match status" value="1"/>
</dbReference>
<dbReference type="RefSeq" id="WP_248682186.1">
    <property type="nucleotide sequence ID" value="NZ_JALPRY010000007.1"/>
</dbReference>
<feature type="domain" description="PAS" evidence="13">
    <location>
        <begin position="365"/>
        <end position="417"/>
    </location>
</feature>
<keyword evidence="16" id="KW-1185">Reference proteome</keyword>
<sequence length="820" mass="88314">MTATRTSVRTRLLLTLIALSLATLVVGGTSWTALSLANSKLDHLHDVTLASAEQALALSRRASDLATKAPYLLTLPSPFRIRQQADEANRTVNEILGGVSPDDAEMVANLRKLSENVDRLADVASERARLTDRILRINAEIAILERRYSDNARQTDRSLAEAHRWLELQRMAGALIGAGRAGNLVAVGEYQREFRVMIARLGSRASGEAWDLRSRAEGPDGLFELRRQELARQIEAEAALDRIRLGAEATNLYAAQTGARAQADIAAERDRARSSLTLAKSIILIAVLASAVVAITAGIFVSSYVAANLRAISEAMSRLAVGDRSSRLPRTTHPGDEIGKLFQSFRAFRANALRLDRSNRQLAQRNALFQNLYDGMSDGLAILSETGALVARNSRFAQVAGFATEALAGRPVMAGLLAEAGWTRVDGADGFAELHHPNGRVLELRESRLATGGSVMLFSDASKRRELEDRLRSVQRTEALGKISGEVAHDFGNILSTISTSLHLMETASPERMSGLRQSIGSALEVGTSLTQRLLAFARRLNLEPEVVDLNTLLQGVEDLIGFALSEEIEFEIKVTDKPLMVRVDPGQMESALLNLCLNAGQAISGAGRVEIRLSLKSHEIAQIEVSDTGRGMSPEVLAQATEPFFTTRADGTGTGLGLAMVYGFIRQSGGDLEMTSTVGNGTTVRLLLPLASAEHRKFIVPGPVLLVEDNPVDAAHARRLLETPKLIEACSVAEALDILASRDPFELVVTDFNLLGEAAGWRIAETALTRSAETKVIVVSGNLPDSSPLAGRFAGRIFCLTKPLTSAALAACIHESLPA</sequence>
<name>A0ABT0INJ5_9HYPH</name>
<dbReference type="Gene3D" id="1.10.287.130">
    <property type="match status" value="1"/>
</dbReference>
<dbReference type="InterPro" id="IPR001789">
    <property type="entry name" value="Sig_transdc_resp-reg_receiver"/>
</dbReference>
<evidence type="ECO:0000256" key="8">
    <source>
        <dbReference type="ARBA" id="ARBA00022840"/>
    </source>
</evidence>
<evidence type="ECO:0000259" key="12">
    <source>
        <dbReference type="PROSITE" id="PS50110"/>
    </source>
</evidence>
<feature type="domain" description="Histidine kinase" evidence="11">
    <location>
        <begin position="486"/>
        <end position="693"/>
    </location>
</feature>
<evidence type="ECO:0000256" key="3">
    <source>
        <dbReference type="ARBA" id="ARBA00012438"/>
    </source>
</evidence>
<dbReference type="SMART" id="SM00387">
    <property type="entry name" value="HATPase_c"/>
    <property type="match status" value="1"/>
</dbReference>
<dbReference type="InterPro" id="IPR003660">
    <property type="entry name" value="HAMP_dom"/>
</dbReference>
<evidence type="ECO:0000259" key="13">
    <source>
        <dbReference type="PROSITE" id="PS50112"/>
    </source>
</evidence>
<dbReference type="PANTHER" id="PTHR43065:SF46">
    <property type="entry name" value="C4-DICARBOXYLATE TRANSPORT SENSOR PROTEIN DCTB"/>
    <property type="match status" value="1"/>
</dbReference>
<evidence type="ECO:0000256" key="10">
    <source>
        <dbReference type="PROSITE-ProRule" id="PRU00169"/>
    </source>
</evidence>
<dbReference type="Pfam" id="PF02518">
    <property type="entry name" value="HATPase_c"/>
    <property type="match status" value="1"/>
</dbReference>
<evidence type="ECO:0000256" key="2">
    <source>
        <dbReference type="ARBA" id="ARBA00004370"/>
    </source>
</evidence>
<dbReference type="Proteomes" id="UP001202827">
    <property type="component" value="Unassembled WGS sequence"/>
</dbReference>
<keyword evidence="4 10" id="KW-0597">Phosphoprotein</keyword>
<evidence type="ECO:0000313" key="15">
    <source>
        <dbReference type="EMBL" id="MCK8779448.1"/>
    </source>
</evidence>
<evidence type="ECO:0000256" key="6">
    <source>
        <dbReference type="ARBA" id="ARBA00022741"/>
    </source>
</evidence>
<dbReference type="EMBL" id="JALPRY010000007">
    <property type="protein sequence ID" value="MCK8779448.1"/>
    <property type="molecule type" value="Genomic_DNA"/>
</dbReference>
<feature type="domain" description="HAMP" evidence="14">
    <location>
        <begin position="303"/>
        <end position="357"/>
    </location>
</feature>
<organism evidence="15 16">
    <name type="scientific">Neorhizobium turbinariae</name>
    <dbReference type="NCBI Taxonomy" id="2937795"/>
    <lineage>
        <taxon>Bacteria</taxon>
        <taxon>Pseudomonadati</taxon>
        <taxon>Pseudomonadota</taxon>
        <taxon>Alphaproteobacteria</taxon>
        <taxon>Hyphomicrobiales</taxon>
        <taxon>Rhizobiaceae</taxon>
        <taxon>Rhizobium/Agrobacterium group</taxon>
        <taxon>Neorhizobium</taxon>
    </lineage>
</organism>
<reference evidence="15 16" key="1">
    <citation type="submission" date="2022-04" db="EMBL/GenBank/DDBJ databases">
        <title>Rhizobium coralii sp. nov., isolated from coral Turbinaria peltata.</title>
        <authorList>
            <person name="Sun H."/>
        </authorList>
    </citation>
    <scope>NUCLEOTIDE SEQUENCE [LARGE SCALE GENOMIC DNA]</scope>
    <source>
        <strain evidence="15 16">NTR19</strain>
    </source>
</reference>
<keyword evidence="5" id="KW-0808">Transferase</keyword>